<sequence length="129" mass="13076">AVAIAISIAVAGWLFGLWGSFATGSPQIQVSAAKVDTNGNVQVYIVNSGSGSDKIISAELIVDNTSIPLTLLNNSSSEVPANSAGWYSGSADLSNVNVNAGDTVLIKIYFEKSGVISIPVVVSEGSSGS</sequence>
<evidence type="ECO:0000313" key="2">
    <source>
        <dbReference type="Proteomes" id="UP000291213"/>
    </source>
</evidence>
<dbReference type="AlphaFoldDB" id="A0A401HB57"/>
<gene>
    <name evidence="1" type="ORF">apy_12740</name>
</gene>
<feature type="non-terminal residue" evidence="1">
    <location>
        <position position="1"/>
    </location>
</feature>
<dbReference type="OrthoDB" id="383023at2157"/>
<name>A0A401HB57_AERPX</name>
<dbReference type="EMBL" id="BDMD01000076">
    <property type="protein sequence ID" value="GBF09549.1"/>
    <property type="molecule type" value="Genomic_DNA"/>
</dbReference>
<reference evidence="1 2" key="1">
    <citation type="submission" date="2017-02" db="EMBL/GenBank/DDBJ databases">
        <title>isolation and characterization of a novel temperate virus Aeropyrum globular virus 1 infecting hyperthermophilic archaeon Aeropyrum.</title>
        <authorList>
            <person name="Yumiya M."/>
            <person name="Yoshida T."/>
            <person name="Sako Y."/>
        </authorList>
    </citation>
    <scope>NUCLEOTIDE SEQUENCE [LARGE SCALE GENOMIC DNA]</scope>
    <source>
        <strain evidence="1 2">YK1-12-2013</strain>
    </source>
</reference>
<accession>A0A401HB57</accession>
<proteinExistence type="predicted"/>
<evidence type="ECO:0000313" key="1">
    <source>
        <dbReference type="EMBL" id="GBF09549.1"/>
    </source>
</evidence>
<organism evidence="1 2">
    <name type="scientific">Aeropyrum pernix</name>
    <dbReference type="NCBI Taxonomy" id="56636"/>
    <lineage>
        <taxon>Archaea</taxon>
        <taxon>Thermoproteota</taxon>
        <taxon>Thermoprotei</taxon>
        <taxon>Desulfurococcales</taxon>
        <taxon>Desulfurococcaceae</taxon>
        <taxon>Aeropyrum</taxon>
    </lineage>
</organism>
<dbReference type="Proteomes" id="UP000291213">
    <property type="component" value="Unassembled WGS sequence"/>
</dbReference>
<protein>
    <recommendedName>
        <fullName evidence="3">Archaeal Type IV pilin N-terminal domain-containing protein</fullName>
    </recommendedName>
</protein>
<dbReference type="RefSeq" id="WP_165487988.1">
    <property type="nucleotide sequence ID" value="NZ_BDMD01000076.1"/>
</dbReference>
<evidence type="ECO:0008006" key="3">
    <source>
        <dbReference type="Google" id="ProtNLM"/>
    </source>
</evidence>
<comment type="caution">
    <text evidence="1">The sequence shown here is derived from an EMBL/GenBank/DDBJ whole genome shotgun (WGS) entry which is preliminary data.</text>
</comment>